<evidence type="ECO:0000256" key="1">
    <source>
        <dbReference type="ARBA" id="ARBA00009518"/>
    </source>
</evidence>
<evidence type="ECO:0000256" key="6">
    <source>
        <dbReference type="ARBA" id="ARBA00022763"/>
    </source>
</evidence>
<evidence type="ECO:0000256" key="2">
    <source>
        <dbReference type="ARBA" id="ARBA00022490"/>
    </source>
</evidence>
<evidence type="ECO:0000256" key="3">
    <source>
        <dbReference type="ARBA" id="ARBA00022722"/>
    </source>
</evidence>
<comment type="subcellular location">
    <subcellularLocation>
        <location evidence="14">Cytoplasm</location>
    </subcellularLocation>
</comment>
<feature type="active site" evidence="14">
    <location>
        <position position="73"/>
    </location>
</feature>
<dbReference type="PRINTS" id="PR00696">
    <property type="entry name" value="RSOLVASERUVC"/>
</dbReference>
<evidence type="ECO:0000256" key="10">
    <source>
        <dbReference type="ARBA" id="ARBA00023172"/>
    </source>
</evidence>
<dbReference type="InterPro" id="IPR002176">
    <property type="entry name" value="X-over_junc_endoDNase_RuvC"/>
</dbReference>
<dbReference type="HOGENOM" id="CLU_091257_3_1_0"/>
<dbReference type="GO" id="GO:0000287">
    <property type="term" value="F:magnesium ion binding"/>
    <property type="evidence" value="ECO:0007669"/>
    <property type="project" value="UniProtKB-UniRule"/>
</dbReference>
<reference evidence="16 17" key="1">
    <citation type="submission" date="2011-11" db="EMBL/GenBank/DDBJ databases">
        <title>The Noncontiguous Finished genome of Jonquetella anthropi DSM 22815.</title>
        <authorList>
            <consortium name="US DOE Joint Genome Institute (JGI-PGF)"/>
            <person name="Lucas S."/>
            <person name="Copeland A."/>
            <person name="Lapidus A."/>
            <person name="Glavina del Rio T."/>
            <person name="Dalin E."/>
            <person name="Tice H."/>
            <person name="Bruce D."/>
            <person name="Goodwin L."/>
            <person name="Pitluck S."/>
            <person name="Peters L."/>
            <person name="Mikhailova N."/>
            <person name="Held B."/>
            <person name="Kyrpides N."/>
            <person name="Mavromatis K."/>
            <person name="Ivanova N."/>
            <person name="Markowitz V."/>
            <person name="Cheng J.-F."/>
            <person name="Hugenholtz P."/>
            <person name="Woyke T."/>
            <person name="Wu D."/>
            <person name="Gronow S."/>
            <person name="Wellnitz S."/>
            <person name="Brambilla E."/>
            <person name="Klenk H.-P."/>
            <person name="Eisen J.A."/>
        </authorList>
    </citation>
    <scope>NUCLEOTIDE SEQUENCE [LARGE SCALE GENOMIC DNA]</scope>
    <source>
        <strain evidence="16 17">DSM 22815</strain>
    </source>
</reference>
<dbReference type="Pfam" id="PF02075">
    <property type="entry name" value="RuvC"/>
    <property type="match status" value="1"/>
</dbReference>
<dbReference type="OrthoDB" id="9805499at2"/>
<dbReference type="AlphaFoldDB" id="H0UK79"/>
<dbReference type="InterPro" id="IPR012337">
    <property type="entry name" value="RNaseH-like_sf"/>
</dbReference>
<dbReference type="HAMAP" id="MF_00034">
    <property type="entry name" value="RuvC"/>
    <property type="match status" value="1"/>
</dbReference>
<protein>
    <recommendedName>
        <fullName evidence="14 15">Crossover junction endodeoxyribonuclease RuvC</fullName>
        <ecNumber evidence="14 15">3.1.21.10</ecNumber>
    </recommendedName>
    <alternativeName>
        <fullName evidence="14">Holliday junction nuclease RuvC</fullName>
    </alternativeName>
    <alternativeName>
        <fullName evidence="14">Holliday junction resolvase RuvC</fullName>
    </alternativeName>
</protein>
<dbReference type="NCBIfam" id="TIGR00228">
    <property type="entry name" value="ruvC"/>
    <property type="match status" value="1"/>
</dbReference>
<evidence type="ECO:0000256" key="13">
    <source>
        <dbReference type="ARBA" id="ARBA00065075"/>
    </source>
</evidence>
<dbReference type="RefSeq" id="WP_008522791.1">
    <property type="nucleotide sequence ID" value="NZ_CM001376.1"/>
</dbReference>
<evidence type="ECO:0000256" key="12">
    <source>
        <dbReference type="ARBA" id="ARBA00029354"/>
    </source>
</evidence>
<dbReference type="PANTHER" id="PTHR30194">
    <property type="entry name" value="CROSSOVER JUNCTION ENDODEOXYRIBONUCLEASE RUVC"/>
    <property type="match status" value="1"/>
</dbReference>
<feature type="active site" evidence="14">
    <location>
        <position position="13"/>
    </location>
</feature>
<keyword evidence="4 14" id="KW-0479">Metal-binding</keyword>
<evidence type="ECO:0000313" key="17">
    <source>
        <dbReference type="Proteomes" id="UP000003806"/>
    </source>
</evidence>
<dbReference type="GO" id="GO:0006281">
    <property type="term" value="P:DNA repair"/>
    <property type="evidence" value="ECO:0007669"/>
    <property type="project" value="UniProtKB-UniRule"/>
</dbReference>
<name>H0UK79_9BACT</name>
<accession>H0UK79</accession>
<dbReference type="Proteomes" id="UP000003806">
    <property type="component" value="Chromosome"/>
</dbReference>
<evidence type="ECO:0000256" key="5">
    <source>
        <dbReference type="ARBA" id="ARBA00022759"/>
    </source>
</evidence>
<dbReference type="GO" id="GO:0006310">
    <property type="term" value="P:DNA recombination"/>
    <property type="evidence" value="ECO:0007669"/>
    <property type="project" value="UniProtKB-UniRule"/>
</dbReference>
<evidence type="ECO:0000256" key="9">
    <source>
        <dbReference type="ARBA" id="ARBA00023125"/>
    </source>
</evidence>
<dbReference type="InterPro" id="IPR020563">
    <property type="entry name" value="X-over_junc_endoDNase_Mg_BS"/>
</dbReference>
<gene>
    <name evidence="14" type="primary">ruvC</name>
    <name evidence="16" type="ORF">JonanDRAFT_0702</name>
</gene>
<dbReference type="GO" id="GO:0003677">
    <property type="term" value="F:DNA binding"/>
    <property type="evidence" value="ECO:0007669"/>
    <property type="project" value="UniProtKB-KW"/>
</dbReference>
<sequence>MRRSDPLCCLGVDPGIGRMGYGAVVQRGGELRAESCGCIETKPDRTLPERLKILYDQLREQIERCSPHFMAVERLYFGHNRTTAEAVWQARGVVLLLAAQFGLDVVEPKPSEAKLTVCGDGNAEKRQVQEMVRILLGLKEIPRPDDAADALAISMAGLALYGRKLMSERG</sequence>
<dbReference type="EMBL" id="CM001376">
    <property type="protein sequence ID" value="EHM13088.1"/>
    <property type="molecule type" value="Genomic_DNA"/>
</dbReference>
<dbReference type="InterPro" id="IPR036397">
    <property type="entry name" value="RNaseH_sf"/>
</dbReference>
<dbReference type="FunFam" id="3.30.420.10:FF:000002">
    <property type="entry name" value="Crossover junction endodeoxyribonuclease RuvC"/>
    <property type="match status" value="1"/>
</dbReference>
<dbReference type="CDD" id="cd16962">
    <property type="entry name" value="RuvC"/>
    <property type="match status" value="1"/>
</dbReference>
<comment type="function">
    <text evidence="14">The RuvA-RuvB-RuvC complex processes Holliday junction (HJ) DNA during genetic recombination and DNA repair. Endonuclease that resolves HJ intermediates. Cleaves cruciform DNA by making single-stranded nicks across the HJ at symmetrical positions within the homologous arms, yielding a 5'-phosphate and a 3'-hydroxyl group; requires a central core of homology in the junction. The consensus cleavage sequence is 5'-(A/T)TT(C/G)-3'. Cleavage occurs on the 3'-side of the TT dinucleotide at the point of strand exchange. HJ branch migration catalyzed by RuvA-RuvB allows RuvC to scan DNA until it finds its consensus sequence, where it cleaves and resolves the cruciform DNA.</text>
</comment>
<dbReference type="NCBIfam" id="NF000711">
    <property type="entry name" value="PRK00039.2-1"/>
    <property type="match status" value="1"/>
</dbReference>
<dbReference type="EC" id="3.1.21.10" evidence="14 15"/>
<evidence type="ECO:0000256" key="15">
    <source>
        <dbReference type="NCBIfam" id="TIGR00228"/>
    </source>
</evidence>
<keyword evidence="2 14" id="KW-0963">Cytoplasm</keyword>
<feature type="binding site" evidence="14">
    <location>
        <position position="73"/>
    </location>
    <ligand>
        <name>Mg(2+)</name>
        <dbReference type="ChEBI" id="CHEBI:18420"/>
        <label>2</label>
    </ligand>
</feature>
<proteinExistence type="inferred from homology"/>
<comment type="cofactor">
    <cofactor evidence="14">
        <name>Mg(2+)</name>
        <dbReference type="ChEBI" id="CHEBI:18420"/>
    </cofactor>
    <text evidence="14">Binds 2 Mg(2+) ion per subunit.</text>
</comment>
<dbReference type="GO" id="GO:0008821">
    <property type="term" value="F:crossover junction DNA endonuclease activity"/>
    <property type="evidence" value="ECO:0007669"/>
    <property type="project" value="UniProtKB-UniRule"/>
</dbReference>
<organism evidence="16 17">
    <name type="scientific">Jonquetella anthropi DSM 22815</name>
    <dbReference type="NCBI Taxonomy" id="885272"/>
    <lineage>
        <taxon>Bacteria</taxon>
        <taxon>Thermotogati</taxon>
        <taxon>Synergistota</taxon>
        <taxon>Synergistia</taxon>
        <taxon>Synergistales</taxon>
        <taxon>Dethiosulfovibrionaceae</taxon>
        <taxon>Jonquetella</taxon>
    </lineage>
</organism>
<dbReference type="GO" id="GO:0048476">
    <property type="term" value="C:Holliday junction resolvase complex"/>
    <property type="evidence" value="ECO:0007669"/>
    <property type="project" value="UniProtKB-UniRule"/>
</dbReference>
<keyword evidence="8 14" id="KW-0460">Magnesium</keyword>
<feature type="binding site" evidence="14">
    <location>
        <position position="13"/>
    </location>
    <ligand>
        <name>Mg(2+)</name>
        <dbReference type="ChEBI" id="CHEBI:18420"/>
        <label>1</label>
    </ligand>
</feature>
<keyword evidence="3 14" id="KW-0540">Nuclease</keyword>
<comment type="subunit">
    <text evidence="13 14">Homodimer which binds Holliday junction (HJ) DNA. The HJ becomes 2-fold symmetrical on binding to RuvC with unstacked arms; it has a different conformation from HJ DNA in complex with RuvA. In the full resolvosome a probable DNA-RuvA(4)-RuvB(12)-RuvC(2) complex forms which resolves the HJ.</text>
</comment>
<evidence type="ECO:0000313" key="16">
    <source>
        <dbReference type="EMBL" id="EHM13088.1"/>
    </source>
</evidence>
<comment type="catalytic activity">
    <reaction evidence="12 14">
        <text>Endonucleolytic cleavage at a junction such as a reciprocal single-stranded crossover between two homologous DNA duplexes (Holliday junction).</text>
        <dbReference type="EC" id="3.1.21.10"/>
    </reaction>
</comment>
<keyword evidence="11 14" id="KW-0234">DNA repair</keyword>
<dbReference type="GO" id="GO:0005737">
    <property type="term" value="C:cytoplasm"/>
    <property type="evidence" value="ECO:0007669"/>
    <property type="project" value="UniProtKB-SubCell"/>
</dbReference>
<feature type="binding site" evidence="14">
    <location>
        <position position="146"/>
    </location>
    <ligand>
        <name>Mg(2+)</name>
        <dbReference type="ChEBI" id="CHEBI:18420"/>
        <label>1</label>
    </ligand>
</feature>
<comment type="similarity">
    <text evidence="1 14">Belongs to the RuvC family.</text>
</comment>
<dbReference type="PROSITE" id="PS01321">
    <property type="entry name" value="RUVC"/>
    <property type="match status" value="1"/>
</dbReference>
<keyword evidence="10 14" id="KW-0233">DNA recombination</keyword>
<dbReference type="Gene3D" id="3.30.420.10">
    <property type="entry name" value="Ribonuclease H-like superfamily/Ribonuclease H"/>
    <property type="match status" value="1"/>
</dbReference>
<dbReference type="PANTHER" id="PTHR30194:SF3">
    <property type="entry name" value="CROSSOVER JUNCTION ENDODEOXYRIBONUCLEASE RUVC"/>
    <property type="match status" value="1"/>
</dbReference>
<dbReference type="STRING" id="885272.JonanDRAFT_0702"/>
<keyword evidence="7 14" id="KW-0378">Hydrolase</keyword>
<keyword evidence="6 14" id="KW-0227">DNA damage</keyword>
<evidence type="ECO:0000256" key="4">
    <source>
        <dbReference type="ARBA" id="ARBA00022723"/>
    </source>
</evidence>
<evidence type="ECO:0000256" key="11">
    <source>
        <dbReference type="ARBA" id="ARBA00023204"/>
    </source>
</evidence>
<keyword evidence="9 14" id="KW-0238">DNA-binding</keyword>
<keyword evidence="5 14" id="KW-0255">Endonuclease</keyword>
<evidence type="ECO:0000256" key="14">
    <source>
        <dbReference type="HAMAP-Rule" id="MF_00034"/>
    </source>
</evidence>
<evidence type="ECO:0000256" key="8">
    <source>
        <dbReference type="ARBA" id="ARBA00022842"/>
    </source>
</evidence>
<keyword evidence="17" id="KW-1185">Reference proteome</keyword>
<evidence type="ECO:0000256" key="7">
    <source>
        <dbReference type="ARBA" id="ARBA00022801"/>
    </source>
</evidence>
<feature type="active site" evidence="14">
    <location>
        <position position="146"/>
    </location>
</feature>
<dbReference type="eggNOG" id="COG0817">
    <property type="taxonomic scope" value="Bacteria"/>
</dbReference>
<dbReference type="SUPFAM" id="SSF53098">
    <property type="entry name" value="Ribonuclease H-like"/>
    <property type="match status" value="1"/>
</dbReference>